<proteinExistence type="predicted"/>
<evidence type="ECO:0000313" key="2">
    <source>
        <dbReference type="EMBL" id="OMD32486.1"/>
    </source>
</evidence>
<reference evidence="2 3" key="1">
    <citation type="submission" date="2016-10" db="EMBL/GenBank/DDBJ databases">
        <title>Paenibacillus species isolates.</title>
        <authorList>
            <person name="Beno S.M."/>
        </authorList>
    </citation>
    <scope>NUCLEOTIDE SEQUENCE [LARGE SCALE GENOMIC DNA]</scope>
    <source>
        <strain evidence="2 3">FSL H7-0604</strain>
    </source>
</reference>
<keyword evidence="1" id="KW-0812">Transmembrane</keyword>
<evidence type="ECO:0000256" key="1">
    <source>
        <dbReference type="SAM" id="Phobius"/>
    </source>
</evidence>
<dbReference type="Proteomes" id="UP000187465">
    <property type="component" value="Unassembled WGS sequence"/>
</dbReference>
<gene>
    <name evidence="2" type="ORF">BJP51_15375</name>
</gene>
<comment type="caution">
    <text evidence="2">The sequence shown here is derived from an EMBL/GenBank/DDBJ whole genome shotgun (WGS) entry which is preliminary data.</text>
</comment>
<keyword evidence="1" id="KW-0472">Membrane</keyword>
<keyword evidence="1" id="KW-1133">Transmembrane helix</keyword>
<accession>A0A1R0XBP5</accession>
<dbReference type="RefSeq" id="WP_036682987.1">
    <property type="nucleotide sequence ID" value="NZ_MKQP01000017.1"/>
</dbReference>
<sequence length="93" mass="10151">MVAVVVAAVAAVVVAAVAAITVVEDNLELILQTPNGDIPSNISNLLLVEVTYLWIYSAYRDVYARSALFYGIIPLLWPQLLHPLHSTGFIPYI</sequence>
<dbReference type="EMBL" id="MKQP01000017">
    <property type="protein sequence ID" value="OMD32486.1"/>
    <property type="molecule type" value="Genomic_DNA"/>
</dbReference>
<name>A0A1R0XBP5_9BACL</name>
<feature type="transmembrane region" description="Helical" evidence="1">
    <location>
        <begin position="42"/>
        <end position="59"/>
    </location>
</feature>
<organism evidence="2 3">
    <name type="scientific">Paenibacillus odorifer</name>
    <dbReference type="NCBI Taxonomy" id="189426"/>
    <lineage>
        <taxon>Bacteria</taxon>
        <taxon>Bacillati</taxon>
        <taxon>Bacillota</taxon>
        <taxon>Bacilli</taxon>
        <taxon>Bacillales</taxon>
        <taxon>Paenibacillaceae</taxon>
        <taxon>Paenibacillus</taxon>
    </lineage>
</organism>
<protein>
    <submittedName>
        <fullName evidence="2">Uncharacterized protein</fullName>
    </submittedName>
</protein>
<evidence type="ECO:0000313" key="3">
    <source>
        <dbReference type="Proteomes" id="UP000187465"/>
    </source>
</evidence>
<dbReference type="AlphaFoldDB" id="A0A1R0XBP5"/>